<dbReference type="PANTHER" id="PTHR33171:SF17">
    <property type="entry name" value="LARA-LIKE N-TERMINAL DOMAIN-CONTAINING PROTEIN"/>
    <property type="match status" value="1"/>
</dbReference>
<dbReference type="RefSeq" id="WP_144233837.1">
    <property type="nucleotide sequence ID" value="NZ_QMIF01000001.1"/>
</dbReference>
<evidence type="ECO:0000259" key="1">
    <source>
        <dbReference type="Pfam" id="PF09861"/>
    </source>
</evidence>
<dbReference type="NCBIfam" id="NF033504">
    <property type="entry name" value="Ni_dep_LarA"/>
    <property type="match status" value="1"/>
</dbReference>
<evidence type="ECO:0000313" key="4">
    <source>
        <dbReference type="Proteomes" id="UP000434052"/>
    </source>
</evidence>
<dbReference type="Pfam" id="PF21113">
    <property type="entry name" value="LarA_C"/>
    <property type="match status" value="1"/>
</dbReference>
<dbReference type="PANTHER" id="PTHR33171">
    <property type="entry name" value="LAR_N DOMAIN-CONTAINING PROTEIN"/>
    <property type="match status" value="1"/>
</dbReference>
<sequence length="422" mass="46975">MATISLPYGSTTIPLRIREGSNTKVYKPNRPNILQNPLEKTREVLRHPNGTKPLSILLNEKKTDKILVVVNDETRPMPYDIFFPPLLEVFSQCGIPDSNITFLIATGLHKPHDEALNIKTFGAEMVERFQFISHDANDRDMLVNLGPLPGGIPLEINRLAVEADFVITLGIVAPHYFAGFSGGRKSILPGVAGHETIERNHAKLFDVIDDLPEIHQNPISQEMIWGARKVGVDFILNAVVTDDQEVVHIVGGDMEAAWYEAAEVSKSMYEVPFSEFADLCIISASGYPRDVNMYQSQKTLDHGDRVTRNGGDIIMLTESPKGFGEPVFEEWLSKGMSPQDIVDAIRKNFVMGGHKAYWFSRVTLRKKLTIISSLSEEDTHKLFASKADNVQALYDAFLDENPQANVAILPQGSITLPVYSES</sequence>
<proteinExistence type="predicted"/>
<evidence type="ECO:0000259" key="2">
    <source>
        <dbReference type="Pfam" id="PF21113"/>
    </source>
</evidence>
<dbReference type="AlphaFoldDB" id="A0A6P1ZLV4"/>
<name>A0A6P1ZLV4_9BACT</name>
<dbReference type="InterPro" id="IPR043166">
    <property type="entry name" value="LarA-like_C"/>
</dbReference>
<dbReference type="InterPro" id="IPR047926">
    <property type="entry name" value="Ni_dep_LarA"/>
</dbReference>
<feature type="domain" description="LarA-like N-terminal" evidence="1">
    <location>
        <begin position="8"/>
        <end position="205"/>
    </location>
</feature>
<dbReference type="InterPro" id="IPR048068">
    <property type="entry name" value="LarA-like"/>
</dbReference>
<reference evidence="3 4" key="1">
    <citation type="submission" date="2018-06" db="EMBL/GenBank/DDBJ databases">
        <title>Complete genome of Desulfovibrio marinus P48SEP.</title>
        <authorList>
            <person name="Crispim J.S."/>
            <person name="Vidigal P.M.P."/>
            <person name="Silva L.C.F."/>
            <person name="Araujo L.C."/>
            <person name="Laguardia C.N."/>
            <person name="Dias R.S."/>
            <person name="Sousa M.P."/>
            <person name="Paula S.O."/>
            <person name="Silva C."/>
        </authorList>
    </citation>
    <scope>NUCLEOTIDE SEQUENCE [LARGE SCALE GENOMIC DNA]</scope>
    <source>
        <strain evidence="3 4">P48SEP</strain>
    </source>
</reference>
<dbReference type="Proteomes" id="UP000434052">
    <property type="component" value="Unassembled WGS sequence"/>
</dbReference>
<dbReference type="Pfam" id="PF09861">
    <property type="entry name" value="Lar_N"/>
    <property type="match status" value="1"/>
</dbReference>
<dbReference type="GO" id="GO:0050043">
    <property type="term" value="F:lactate racemase activity"/>
    <property type="evidence" value="ECO:0007669"/>
    <property type="project" value="InterPro"/>
</dbReference>
<dbReference type="OrthoDB" id="9770545at2"/>
<accession>A0A6P1ZLV4</accession>
<feature type="domain" description="Lactate racemase C-terminal" evidence="2">
    <location>
        <begin position="277"/>
        <end position="412"/>
    </location>
</feature>
<protein>
    <submittedName>
        <fullName evidence="3">Nickel-dependent lactate racemase</fullName>
    </submittedName>
</protein>
<dbReference type="Gene3D" id="3.90.226.30">
    <property type="match status" value="1"/>
</dbReference>
<dbReference type="EMBL" id="QMIF01000001">
    <property type="protein sequence ID" value="TVM36786.1"/>
    <property type="molecule type" value="Genomic_DNA"/>
</dbReference>
<dbReference type="InterPro" id="IPR018657">
    <property type="entry name" value="LarA-like_N"/>
</dbReference>
<dbReference type="Gene3D" id="3.40.50.11440">
    <property type="match status" value="1"/>
</dbReference>
<dbReference type="InterPro" id="IPR048520">
    <property type="entry name" value="LarA_C"/>
</dbReference>
<evidence type="ECO:0000313" key="3">
    <source>
        <dbReference type="EMBL" id="TVM36786.1"/>
    </source>
</evidence>
<comment type="caution">
    <text evidence="3">The sequence shown here is derived from an EMBL/GenBank/DDBJ whole genome shotgun (WGS) entry which is preliminary data.</text>
</comment>
<gene>
    <name evidence="3" type="primary">larA</name>
    <name evidence="3" type="ORF">DQK91_02380</name>
</gene>
<organism evidence="3 4">
    <name type="scientific">Oceanidesulfovibrio marinus</name>
    <dbReference type="NCBI Taxonomy" id="370038"/>
    <lineage>
        <taxon>Bacteria</taxon>
        <taxon>Pseudomonadati</taxon>
        <taxon>Thermodesulfobacteriota</taxon>
        <taxon>Desulfovibrionia</taxon>
        <taxon>Desulfovibrionales</taxon>
        <taxon>Desulfovibrionaceae</taxon>
        <taxon>Oceanidesulfovibrio</taxon>
    </lineage>
</organism>